<feature type="region of interest" description="Disordered" evidence="1">
    <location>
        <begin position="267"/>
        <end position="315"/>
    </location>
</feature>
<keyword evidence="3" id="KW-0808">Transferase</keyword>
<keyword evidence="3" id="KW-0548">Nucleotidyltransferase</keyword>
<evidence type="ECO:0000256" key="1">
    <source>
        <dbReference type="SAM" id="MobiDB-lite"/>
    </source>
</evidence>
<dbReference type="Pfam" id="PF03732">
    <property type="entry name" value="Retrotrans_gag"/>
    <property type="match status" value="1"/>
</dbReference>
<dbReference type="InterPro" id="IPR005162">
    <property type="entry name" value="Retrotrans_gag_dom"/>
</dbReference>
<dbReference type="PANTHER" id="PTHR33223:SF11">
    <property type="entry name" value="ELEMENT PROTEIN, PUTATIVE-RELATED"/>
    <property type="match status" value="1"/>
</dbReference>
<keyword evidence="3" id="KW-0695">RNA-directed DNA polymerase</keyword>
<dbReference type="PANTHER" id="PTHR33223">
    <property type="entry name" value="CCHC-TYPE DOMAIN-CONTAINING PROTEIN"/>
    <property type="match status" value="1"/>
</dbReference>
<dbReference type="EMBL" id="BKCJ010150782">
    <property type="protein sequence ID" value="GEY08598.1"/>
    <property type="molecule type" value="Genomic_DNA"/>
</dbReference>
<evidence type="ECO:0000313" key="3">
    <source>
        <dbReference type="EMBL" id="GEY08598.1"/>
    </source>
</evidence>
<dbReference type="GO" id="GO:0003964">
    <property type="term" value="F:RNA-directed DNA polymerase activity"/>
    <property type="evidence" value="ECO:0007669"/>
    <property type="project" value="UniProtKB-KW"/>
</dbReference>
<name>A0A699HFZ0_TANCI</name>
<proteinExistence type="predicted"/>
<feature type="compositionally biased region" description="Basic and acidic residues" evidence="1">
    <location>
        <begin position="279"/>
        <end position="288"/>
    </location>
</feature>
<gene>
    <name evidence="3" type="ORF">Tci_380572</name>
</gene>
<sequence>MPEPGPKTRNRGAVVPNHRGRKVRKEERCSKDWKKVCFIGWETMKRMCPHIQEAENGSHTTVVAGTQKAATKVLALKKQNLLPRNIVTKESILEERKQCQKVKEVLEGTGSQNQRSKSQAWRMTYPNHGYTKKRILLLLGSVTLTFQRPECLAILKHMTKESIDSYDDLRKAFLENYLQQKKCIKDLVEIHNIKQRNRESTEEFVRRYKLECRDVKGASECMKISEFMHGITNPELIKRLHDKIPKSMDEMMSITATFLRGRWRPLIGNGKSRFHPGNRKPDKSKTSKGETSGTNKGWKENIKDSPFLQKHREKF</sequence>
<comment type="caution">
    <text evidence="3">The sequence shown here is derived from an EMBL/GenBank/DDBJ whole genome shotgun (WGS) entry which is preliminary data.</text>
</comment>
<feature type="domain" description="Retrotransposon gag" evidence="2">
    <location>
        <begin position="154"/>
        <end position="232"/>
    </location>
</feature>
<dbReference type="AlphaFoldDB" id="A0A699HFZ0"/>
<evidence type="ECO:0000259" key="2">
    <source>
        <dbReference type="Pfam" id="PF03732"/>
    </source>
</evidence>
<protein>
    <submittedName>
        <fullName evidence="3">Reverse transcriptase domain-containing protein</fullName>
    </submittedName>
</protein>
<reference evidence="3" key="1">
    <citation type="journal article" date="2019" name="Sci. Rep.">
        <title>Draft genome of Tanacetum cinerariifolium, the natural source of mosquito coil.</title>
        <authorList>
            <person name="Yamashiro T."/>
            <person name="Shiraishi A."/>
            <person name="Satake H."/>
            <person name="Nakayama K."/>
        </authorList>
    </citation>
    <scope>NUCLEOTIDE SEQUENCE</scope>
</reference>
<accession>A0A699HFZ0</accession>
<organism evidence="3">
    <name type="scientific">Tanacetum cinerariifolium</name>
    <name type="common">Dalmatian daisy</name>
    <name type="synonym">Chrysanthemum cinerariifolium</name>
    <dbReference type="NCBI Taxonomy" id="118510"/>
    <lineage>
        <taxon>Eukaryota</taxon>
        <taxon>Viridiplantae</taxon>
        <taxon>Streptophyta</taxon>
        <taxon>Embryophyta</taxon>
        <taxon>Tracheophyta</taxon>
        <taxon>Spermatophyta</taxon>
        <taxon>Magnoliopsida</taxon>
        <taxon>eudicotyledons</taxon>
        <taxon>Gunneridae</taxon>
        <taxon>Pentapetalae</taxon>
        <taxon>asterids</taxon>
        <taxon>campanulids</taxon>
        <taxon>Asterales</taxon>
        <taxon>Asteraceae</taxon>
        <taxon>Asteroideae</taxon>
        <taxon>Anthemideae</taxon>
        <taxon>Anthemidinae</taxon>
        <taxon>Tanacetum</taxon>
    </lineage>
</organism>